<dbReference type="InterPro" id="IPR036188">
    <property type="entry name" value="FAD/NAD-bd_sf"/>
</dbReference>
<dbReference type="EMBL" id="JBOK01000034">
    <property type="protein sequence ID" value="EXU78569.1"/>
    <property type="molecule type" value="Genomic_DNA"/>
</dbReference>
<feature type="disulfide bond" description="Redox-active" evidence="6">
    <location>
        <begin position="44"/>
        <end position="49"/>
    </location>
</feature>
<feature type="binding site" evidence="5">
    <location>
        <position position="53"/>
    </location>
    <ligand>
        <name>FAD</name>
        <dbReference type="ChEBI" id="CHEBI:57692"/>
    </ligand>
</feature>
<feature type="binding site" evidence="5">
    <location>
        <position position="117"/>
    </location>
    <ligand>
        <name>FAD</name>
        <dbReference type="ChEBI" id="CHEBI:57692"/>
    </ligand>
</feature>
<evidence type="ECO:0008006" key="11">
    <source>
        <dbReference type="Google" id="ProtNLM"/>
    </source>
</evidence>
<evidence type="ECO:0000313" key="10">
    <source>
        <dbReference type="Proteomes" id="UP000020766"/>
    </source>
</evidence>
<feature type="binding site" evidence="5">
    <location>
        <position position="312"/>
    </location>
    <ligand>
        <name>FAD</name>
        <dbReference type="ChEBI" id="CHEBI:57692"/>
    </ligand>
</feature>
<comment type="similarity">
    <text evidence="1">Belongs to the class-I pyridine nucleotide-disulfide oxidoreductase family.</text>
</comment>
<feature type="binding site" evidence="5">
    <location>
        <position position="205"/>
    </location>
    <ligand>
        <name>NAD(+)</name>
        <dbReference type="ChEBI" id="CHEBI:57540"/>
    </ligand>
</feature>
<evidence type="ECO:0000256" key="6">
    <source>
        <dbReference type="PIRSR" id="PIRSR000350-4"/>
    </source>
</evidence>
<sequence length="469" mass="50237">MSGEQRFDAIVIGAGQAGPFLGATLVARGMKVALIEERDLGGTCVNRGCTPTKTLRKSARVAHMARRASEFGVQTGSVQVNFRAAMERMQRRVEEARSGLQAWLGQLEGLTIIKARGRLAGREGEQFVVLAGEHQLVAPKVVLNTGTRPFVPPVPGLDELPFLDNERLLALRELPSRLVIIGGGYISLEMAQIFRRLGSEVAILETGPRLTAREDEDIAAAVTGMLTAEGIEVNTGVRIERVGKADNDAGVRVQLAGGRSVDGSHLLVATGRIPNTDCLGLETVGLEVSARGYLVTNDRLETAVPGIWALGDINQRGAFTHTSYHDQDIVAENLAGGQRSAAARVGIYAMFTDPPLAHVGLYEADARKLVTEGRRISQAVHAMKDVSRAKEEGETVGKIKLLIDEDSGHFLGATMLGIQSDEIIQAIGLVMASGGTWKLVRDALPVHPTVTEFLPTIIDRRKPLTASSG</sequence>
<dbReference type="SUPFAM" id="SSF55424">
    <property type="entry name" value="FAD/NAD-linked reductases, dimerisation (C-terminal) domain"/>
    <property type="match status" value="1"/>
</dbReference>
<dbReference type="PRINTS" id="PR00411">
    <property type="entry name" value="PNDRDTASEI"/>
</dbReference>
<evidence type="ECO:0000256" key="5">
    <source>
        <dbReference type="PIRSR" id="PIRSR000350-3"/>
    </source>
</evidence>
<dbReference type="AlphaFoldDB" id="A0A014MKF9"/>
<dbReference type="PIRSF" id="PIRSF000350">
    <property type="entry name" value="Mercury_reductase_MerA"/>
    <property type="match status" value="1"/>
</dbReference>
<proteinExistence type="inferred from homology"/>
<dbReference type="Pfam" id="PF02852">
    <property type="entry name" value="Pyr_redox_dim"/>
    <property type="match status" value="1"/>
</dbReference>
<evidence type="ECO:0000256" key="2">
    <source>
        <dbReference type="ARBA" id="ARBA00022630"/>
    </source>
</evidence>
<dbReference type="InterPro" id="IPR023753">
    <property type="entry name" value="FAD/NAD-binding_dom"/>
</dbReference>
<dbReference type="PANTHER" id="PTHR43014">
    <property type="entry name" value="MERCURIC REDUCTASE"/>
    <property type="match status" value="1"/>
</dbReference>
<reference evidence="9 10" key="1">
    <citation type="submission" date="2014-01" db="EMBL/GenBank/DDBJ databases">
        <title>Interspecies Systems Biology Uncovers Metabolites Affecting C. elegans Gene Expression and Life History Traits.</title>
        <authorList>
            <person name="Watson E."/>
            <person name="Macneil L.T."/>
            <person name="Ritter A.D."/>
            <person name="Yilmaz L.S."/>
            <person name="Rosebrock A.P."/>
            <person name="Caudy A.A."/>
            <person name="Walhout A.J."/>
        </authorList>
    </citation>
    <scope>NUCLEOTIDE SEQUENCE [LARGE SCALE GENOMIC DNA]</scope>
    <source>
        <strain evidence="9 10">DA1877</strain>
    </source>
</reference>
<feature type="binding site" evidence="5">
    <location>
        <position position="271"/>
    </location>
    <ligand>
        <name>NAD(+)</name>
        <dbReference type="ChEBI" id="CHEBI:57540"/>
    </ligand>
</feature>
<keyword evidence="2" id="KW-0285">Flavoprotein</keyword>
<dbReference type="InterPro" id="IPR001100">
    <property type="entry name" value="Pyr_nuc-diS_OxRdtase"/>
</dbReference>
<evidence type="ECO:0000259" key="7">
    <source>
        <dbReference type="Pfam" id="PF02852"/>
    </source>
</evidence>
<accession>A0A014MKF9</accession>
<evidence type="ECO:0000313" key="9">
    <source>
        <dbReference type="EMBL" id="EXU78569.1"/>
    </source>
</evidence>
<protein>
    <recommendedName>
        <fullName evidence="11">Mercuric reductase</fullName>
    </recommendedName>
</protein>
<feature type="active site" description="Proton acceptor" evidence="4">
    <location>
        <position position="447"/>
    </location>
</feature>
<keyword evidence="10" id="KW-1185">Reference proteome</keyword>
<dbReference type="PANTHER" id="PTHR43014:SF2">
    <property type="entry name" value="MERCURIC REDUCTASE"/>
    <property type="match status" value="1"/>
</dbReference>
<dbReference type="GO" id="GO:0050660">
    <property type="term" value="F:flavin adenine dinucleotide binding"/>
    <property type="evidence" value="ECO:0007669"/>
    <property type="project" value="TreeGrafter"/>
</dbReference>
<evidence type="ECO:0000259" key="8">
    <source>
        <dbReference type="Pfam" id="PF07992"/>
    </source>
</evidence>
<keyword evidence="3 5" id="KW-0274">FAD</keyword>
<keyword evidence="5" id="KW-0520">NAD</keyword>
<evidence type="ECO:0000256" key="1">
    <source>
        <dbReference type="ARBA" id="ARBA00007532"/>
    </source>
</evidence>
<dbReference type="PATRIC" id="fig|1457173.3.peg.3572"/>
<dbReference type="PRINTS" id="PR00368">
    <property type="entry name" value="FADPNR"/>
</dbReference>
<feature type="binding site" evidence="5">
    <location>
        <begin position="182"/>
        <end position="189"/>
    </location>
    <ligand>
        <name>NAD(+)</name>
        <dbReference type="ChEBI" id="CHEBI:57540"/>
    </ligand>
</feature>
<name>A0A014MKF9_9BURK</name>
<feature type="domain" description="FAD/NAD(P)-binding" evidence="8">
    <location>
        <begin position="8"/>
        <end position="322"/>
    </location>
</feature>
<feature type="domain" description="Pyridine nucleotide-disulphide oxidoreductase dimerisation" evidence="7">
    <location>
        <begin position="349"/>
        <end position="454"/>
    </location>
</feature>
<dbReference type="RefSeq" id="WP_034053982.1">
    <property type="nucleotide sequence ID" value="NZ_JBOK01000034.1"/>
</dbReference>
<dbReference type="InterPro" id="IPR004099">
    <property type="entry name" value="Pyr_nucl-diS_OxRdtase_dimer"/>
</dbReference>
<evidence type="ECO:0000256" key="3">
    <source>
        <dbReference type="ARBA" id="ARBA00022827"/>
    </source>
</evidence>
<dbReference type="InterPro" id="IPR016156">
    <property type="entry name" value="FAD/NAD-linked_Rdtase_dimer_sf"/>
</dbReference>
<comment type="caution">
    <text evidence="9">The sequence shown here is derived from an EMBL/GenBank/DDBJ whole genome shotgun (WGS) entry which is preliminary data.</text>
</comment>
<dbReference type="Pfam" id="PF07992">
    <property type="entry name" value="Pyr_redox_2"/>
    <property type="match status" value="1"/>
</dbReference>
<dbReference type="SUPFAM" id="SSF51905">
    <property type="entry name" value="FAD/NAD(P)-binding domain"/>
    <property type="match status" value="1"/>
</dbReference>
<comment type="cofactor">
    <cofactor evidence="5">
        <name>FAD</name>
        <dbReference type="ChEBI" id="CHEBI:57692"/>
    </cofactor>
    <text evidence="5">Binds 1 FAD per subunit.</text>
</comment>
<dbReference type="Proteomes" id="UP000020766">
    <property type="component" value="Unassembled WGS sequence"/>
</dbReference>
<dbReference type="GO" id="GO:0003955">
    <property type="term" value="F:NAD(P)H dehydrogenase (quinone) activity"/>
    <property type="evidence" value="ECO:0007669"/>
    <property type="project" value="TreeGrafter"/>
</dbReference>
<dbReference type="Gene3D" id="3.30.390.30">
    <property type="match status" value="1"/>
</dbReference>
<evidence type="ECO:0000256" key="4">
    <source>
        <dbReference type="PIRSR" id="PIRSR000350-2"/>
    </source>
</evidence>
<organism evidence="9 10">
    <name type="scientific">Comamonas aquatica DA1877</name>
    <dbReference type="NCBI Taxonomy" id="1457173"/>
    <lineage>
        <taxon>Bacteria</taxon>
        <taxon>Pseudomonadati</taxon>
        <taxon>Pseudomonadota</taxon>
        <taxon>Betaproteobacteria</taxon>
        <taxon>Burkholderiales</taxon>
        <taxon>Comamonadaceae</taxon>
        <taxon>Comamonas</taxon>
    </lineage>
</organism>
<keyword evidence="5" id="KW-0547">Nucleotide-binding</keyword>
<dbReference type="Gene3D" id="3.50.50.60">
    <property type="entry name" value="FAD/NAD(P)-binding domain"/>
    <property type="match status" value="2"/>
</dbReference>
<gene>
    <name evidence="9" type="ORF">AX13_12130</name>
</gene>
<dbReference type="GeneID" id="34231444"/>